<dbReference type="EMBL" id="UGWP01000004">
    <property type="protein sequence ID" value="SUF59013.1"/>
    <property type="molecule type" value="Genomic_DNA"/>
</dbReference>
<dbReference type="Proteomes" id="UP000254597">
    <property type="component" value="Unassembled WGS sequence"/>
</dbReference>
<organism evidence="1 2">
    <name type="scientific">Salmonella enterica</name>
    <name type="common">Salmonella choleraesuis</name>
    <dbReference type="NCBI Taxonomy" id="28901"/>
    <lineage>
        <taxon>Bacteria</taxon>
        <taxon>Pseudomonadati</taxon>
        <taxon>Pseudomonadota</taxon>
        <taxon>Gammaproteobacteria</taxon>
        <taxon>Enterobacterales</taxon>
        <taxon>Enterobacteriaceae</taxon>
        <taxon>Salmonella</taxon>
    </lineage>
</organism>
<accession>A0A379QQ46</accession>
<dbReference type="InterPro" id="IPR010351">
    <property type="entry name" value="DUF943"/>
</dbReference>
<dbReference type="AlphaFoldDB" id="A0A379QQ46"/>
<evidence type="ECO:0000313" key="2">
    <source>
        <dbReference type="Proteomes" id="UP000254597"/>
    </source>
</evidence>
<evidence type="ECO:0000313" key="1">
    <source>
        <dbReference type="EMBL" id="SUF59013.1"/>
    </source>
</evidence>
<reference evidence="1 2" key="1">
    <citation type="submission" date="2018-06" db="EMBL/GenBank/DDBJ databases">
        <authorList>
            <consortium name="Pathogen Informatics"/>
            <person name="Doyle S."/>
        </authorList>
    </citation>
    <scope>NUCLEOTIDE SEQUENCE [LARGE SCALE GENOMIC DNA]</scope>
    <source>
        <strain evidence="1 2">NCTC10252</strain>
    </source>
</reference>
<sequence>MKAKHKVVIGSLMLLICGYFLWTQRPVTIIRAGNQIEYDPLFLHGLDGGIKPVSSESDFYFIVVDHFPLTEWGRLHWYWKHKNELKEKYHIPTSVSYNITFWDIGNGFTSIQKSGDSDLHCFPPRENEKEHCLEKNWLLNVEFDAGDYERFSFDDSEYYWITMPDGKLVRIKRA</sequence>
<name>A0A379QQ46_SALER</name>
<dbReference type="Pfam" id="PF06092">
    <property type="entry name" value="DUF943"/>
    <property type="match status" value="1"/>
</dbReference>
<protein>
    <submittedName>
        <fullName evidence="1">Putative exported protein</fullName>
    </submittedName>
</protein>
<gene>
    <name evidence="1" type="primary">STY3288_1</name>
    <name evidence="1" type="ORF">NCTC10252_04360</name>
</gene>
<proteinExistence type="predicted"/>